<feature type="active site" description="Proton donor/acceptor" evidence="6">
    <location>
        <position position="146"/>
    </location>
</feature>
<dbReference type="PANTHER" id="PTHR21060:SF15">
    <property type="entry name" value="ACETATE KINASE-RELATED"/>
    <property type="match status" value="1"/>
</dbReference>
<dbReference type="InterPro" id="IPR000890">
    <property type="entry name" value="Aliphatic_acid_kin_short-chain"/>
</dbReference>
<feature type="binding site" evidence="6">
    <location>
        <position position="381"/>
    </location>
    <ligand>
        <name>Mg(2+)</name>
        <dbReference type="ChEBI" id="CHEBI:18420"/>
    </ligand>
</feature>
<evidence type="ECO:0000256" key="4">
    <source>
        <dbReference type="ARBA" id="ARBA00022777"/>
    </source>
</evidence>
<keyword evidence="6" id="KW-0963">Cytoplasm</keyword>
<dbReference type="RefSeq" id="WP_150177866.1">
    <property type="nucleotide sequence ID" value="NZ_CP049940.1"/>
</dbReference>
<protein>
    <recommendedName>
        <fullName evidence="6">Acetate kinase</fullName>
        <ecNumber evidence="6">2.7.2.1</ecNumber>
    </recommendedName>
    <alternativeName>
        <fullName evidence="6">Acetokinase</fullName>
    </alternativeName>
</protein>
<comment type="similarity">
    <text evidence="1 6 7">Belongs to the acetokinase family.</text>
</comment>
<organism evidence="8 9">
    <name type="scientific">Weissella paramesenteroides</name>
    <name type="common">Leuconostoc paramesenteroides</name>
    <dbReference type="NCBI Taxonomy" id="1249"/>
    <lineage>
        <taxon>Bacteria</taxon>
        <taxon>Bacillati</taxon>
        <taxon>Bacillota</taxon>
        <taxon>Bacilli</taxon>
        <taxon>Lactobacillales</taxon>
        <taxon>Lactobacillaceae</taxon>
        <taxon>Weissella</taxon>
    </lineage>
</organism>
<feature type="binding site" evidence="6">
    <location>
        <begin position="328"/>
        <end position="332"/>
    </location>
    <ligand>
        <name>ATP</name>
        <dbReference type="ChEBI" id="CHEBI:30616"/>
    </ligand>
</feature>
<comment type="subunit">
    <text evidence="6">Homodimer.</text>
</comment>
<dbReference type="AlphaFoldDB" id="A0ABD4XJI9"/>
<keyword evidence="4 6" id="KW-0418">Kinase</keyword>
<evidence type="ECO:0000313" key="8">
    <source>
        <dbReference type="EMBL" id="MDF8371246.1"/>
    </source>
</evidence>
<dbReference type="PROSITE" id="PS01075">
    <property type="entry name" value="ACETATE_KINASE_1"/>
    <property type="match status" value="1"/>
</dbReference>
<dbReference type="InterPro" id="IPR023865">
    <property type="entry name" value="Aliphatic_acid_kinase_CS"/>
</dbReference>
<dbReference type="InterPro" id="IPR004372">
    <property type="entry name" value="Ac/propionate_kinase"/>
</dbReference>
<feature type="site" description="Transition state stabilizer" evidence="6">
    <location>
        <position position="239"/>
    </location>
</feature>
<reference evidence="8 9" key="1">
    <citation type="submission" date="2020-03" db="EMBL/GenBank/DDBJ databases">
        <title>Comparative genomics of Weissella paramesenteroides.</title>
        <authorList>
            <person name="Kant R."/>
            <person name="Takala T."/>
            <person name="Saris P."/>
        </authorList>
    </citation>
    <scope>NUCLEOTIDE SEQUENCE [LARGE SCALE GENOMIC DNA]</scope>
    <source>
        <strain evidence="8 9">SJ27-4</strain>
    </source>
</reference>
<dbReference type="CDD" id="cd24010">
    <property type="entry name" value="ASKHA_NBD_AcK_PK"/>
    <property type="match status" value="1"/>
</dbReference>
<dbReference type="EC" id="2.7.2.1" evidence="6"/>
<name>A0ABD4XJI9_WEIPA</name>
<dbReference type="NCBIfam" id="TIGR00016">
    <property type="entry name" value="ackA"/>
    <property type="match status" value="1"/>
</dbReference>
<comment type="catalytic activity">
    <reaction evidence="6">
        <text>acetate + ATP = acetyl phosphate + ADP</text>
        <dbReference type="Rhea" id="RHEA:11352"/>
        <dbReference type="ChEBI" id="CHEBI:22191"/>
        <dbReference type="ChEBI" id="CHEBI:30089"/>
        <dbReference type="ChEBI" id="CHEBI:30616"/>
        <dbReference type="ChEBI" id="CHEBI:456216"/>
        <dbReference type="EC" id="2.7.2.1"/>
    </reaction>
</comment>
<accession>A0ABD4XJI9</accession>
<keyword evidence="3 6" id="KW-0547">Nucleotide-binding</keyword>
<evidence type="ECO:0000256" key="1">
    <source>
        <dbReference type="ARBA" id="ARBA00008748"/>
    </source>
</evidence>
<dbReference type="GO" id="GO:0000287">
    <property type="term" value="F:magnesium ion binding"/>
    <property type="evidence" value="ECO:0007669"/>
    <property type="project" value="UniProtKB-UniRule"/>
</dbReference>
<comment type="subcellular location">
    <subcellularLocation>
        <location evidence="6">Cytoplasm</location>
    </subcellularLocation>
</comment>
<dbReference type="InterPro" id="IPR043129">
    <property type="entry name" value="ATPase_NBD"/>
</dbReference>
<feature type="binding site" evidence="6">
    <location>
        <begin position="281"/>
        <end position="283"/>
    </location>
    <ligand>
        <name>ATP</name>
        <dbReference type="ChEBI" id="CHEBI:30616"/>
    </ligand>
</feature>
<evidence type="ECO:0000256" key="7">
    <source>
        <dbReference type="RuleBase" id="RU003835"/>
    </source>
</evidence>
<keyword evidence="5 6" id="KW-0067">ATP-binding</keyword>
<keyword evidence="6" id="KW-0479">Metal-binding</keyword>
<evidence type="ECO:0000256" key="3">
    <source>
        <dbReference type="ARBA" id="ARBA00022741"/>
    </source>
</evidence>
<dbReference type="Proteomes" id="UP001215461">
    <property type="component" value="Unassembled WGS sequence"/>
</dbReference>
<evidence type="ECO:0000256" key="5">
    <source>
        <dbReference type="ARBA" id="ARBA00022840"/>
    </source>
</evidence>
<dbReference type="Pfam" id="PF00871">
    <property type="entry name" value="Acetate_kinase"/>
    <property type="match status" value="1"/>
</dbReference>
<proteinExistence type="inferred from homology"/>
<dbReference type="EMBL" id="JAANXN010000007">
    <property type="protein sequence ID" value="MDF8371246.1"/>
    <property type="molecule type" value="Genomic_DNA"/>
</dbReference>
<comment type="caution">
    <text evidence="8">The sequence shown here is derived from an EMBL/GenBank/DDBJ whole genome shotgun (WGS) entry which is preliminary data.</text>
</comment>
<evidence type="ECO:0000256" key="6">
    <source>
        <dbReference type="HAMAP-Rule" id="MF_00020"/>
    </source>
</evidence>
<keyword evidence="2 6" id="KW-0808">Transferase</keyword>
<dbReference type="SUPFAM" id="SSF53067">
    <property type="entry name" value="Actin-like ATPase domain"/>
    <property type="match status" value="2"/>
</dbReference>
<feature type="binding site" evidence="6">
    <location>
        <begin position="206"/>
        <end position="210"/>
    </location>
    <ligand>
        <name>ATP</name>
        <dbReference type="ChEBI" id="CHEBI:30616"/>
    </ligand>
</feature>
<dbReference type="PANTHER" id="PTHR21060">
    <property type="entry name" value="ACETATE KINASE"/>
    <property type="match status" value="1"/>
</dbReference>
<feature type="binding site" evidence="6">
    <location>
        <position position="89"/>
    </location>
    <ligand>
        <name>substrate</name>
    </ligand>
</feature>
<comment type="function">
    <text evidence="6">Catalyzes the formation of acetyl phosphate from acetate and ATP. Can also catalyze the reverse reaction.</text>
</comment>
<dbReference type="PIRSF" id="PIRSF000722">
    <property type="entry name" value="Acetate_prop_kin"/>
    <property type="match status" value="1"/>
</dbReference>
<dbReference type="GO" id="GO:0005737">
    <property type="term" value="C:cytoplasm"/>
    <property type="evidence" value="ECO:0007669"/>
    <property type="project" value="UniProtKB-SubCell"/>
</dbReference>
<feature type="binding site" evidence="6">
    <location>
        <position position="8"/>
    </location>
    <ligand>
        <name>Mg(2+)</name>
        <dbReference type="ChEBI" id="CHEBI:18420"/>
    </ligand>
</feature>
<keyword evidence="6" id="KW-0460">Magnesium</keyword>
<dbReference type="Gene3D" id="3.30.420.40">
    <property type="match status" value="2"/>
</dbReference>
<comment type="cofactor">
    <cofactor evidence="6">
        <name>Mg(2+)</name>
        <dbReference type="ChEBI" id="CHEBI:18420"/>
    </cofactor>
    <cofactor evidence="6">
        <name>Mn(2+)</name>
        <dbReference type="ChEBI" id="CHEBI:29035"/>
    </cofactor>
    <text evidence="6">Mg(2+). Can also accept Mn(2+).</text>
</comment>
<dbReference type="HAMAP" id="MF_00020">
    <property type="entry name" value="Acetate_kinase"/>
    <property type="match status" value="1"/>
</dbReference>
<comment type="pathway">
    <text evidence="6">Metabolic intermediate biosynthesis; acetyl-CoA biosynthesis; acetyl-CoA from acetate: step 1/2.</text>
</comment>
<dbReference type="PROSITE" id="PS01076">
    <property type="entry name" value="ACETATE_KINASE_2"/>
    <property type="match status" value="1"/>
</dbReference>
<dbReference type="GO" id="GO:0008776">
    <property type="term" value="F:acetate kinase activity"/>
    <property type="evidence" value="ECO:0007669"/>
    <property type="project" value="UniProtKB-UniRule"/>
</dbReference>
<gene>
    <name evidence="6" type="primary">ackA</name>
    <name evidence="8" type="ORF">G9403_06260</name>
</gene>
<feature type="binding site" evidence="6">
    <location>
        <position position="15"/>
    </location>
    <ligand>
        <name>ATP</name>
        <dbReference type="ChEBI" id="CHEBI:30616"/>
    </ligand>
</feature>
<dbReference type="GO" id="GO:0005524">
    <property type="term" value="F:ATP binding"/>
    <property type="evidence" value="ECO:0007669"/>
    <property type="project" value="UniProtKB-KW"/>
</dbReference>
<feature type="site" description="Transition state stabilizer" evidence="6">
    <location>
        <position position="178"/>
    </location>
</feature>
<evidence type="ECO:0000256" key="2">
    <source>
        <dbReference type="ARBA" id="ARBA00022679"/>
    </source>
</evidence>
<dbReference type="GO" id="GO:0006085">
    <property type="term" value="P:acetyl-CoA biosynthetic process"/>
    <property type="evidence" value="ECO:0007669"/>
    <property type="project" value="UniProtKB-UniRule"/>
</dbReference>
<sequence>MAKTMAINAGSSSLKFQLFEMPAETVIAKGQVERIGMSDAIFTLKFNGEKTELVQDIADHEAAINLLLEQLKAHEVIKDLTEITGVGHRIVAGGEWFNKSVIVDDEALNKIERLADYAPLHNASEALGIRVFQKLLPNALSVAVFDTAFHQTMPKKNYLYALPYEYYTKYGARKYGAHGTSHMYVAQRTADLLGKKLEDLKLITLHLGAGASVTAIKDGKSYDTSMGFSPLAGVMMATRTGDVDPSLVYYIQNREGLSNDEMLDVLNKKSGLLGVSTISSDMRDLESVADTNDHAALALEMFIDRVVRYIGQYYVELGGVDALTFTAGIGENAANVREEIINRLAFMGIKIDAEKNELRDDEVILSTDDSTAAVLKVATNEELMIARDIQALQAQNK</sequence>
<evidence type="ECO:0000313" key="9">
    <source>
        <dbReference type="Proteomes" id="UP001215461"/>
    </source>
</evidence>
<dbReference type="PRINTS" id="PR00471">
    <property type="entry name" value="ACETATEKNASE"/>
</dbReference>